<dbReference type="GO" id="GO:0006355">
    <property type="term" value="P:regulation of DNA-templated transcription"/>
    <property type="evidence" value="ECO:0007669"/>
    <property type="project" value="InterPro"/>
</dbReference>
<name>A0A7W3TF32_9ACTN</name>
<feature type="region of interest" description="Disordered" evidence="2">
    <location>
        <begin position="59"/>
        <end position="91"/>
    </location>
</feature>
<dbReference type="EMBL" id="VKHT01000565">
    <property type="protein sequence ID" value="MBB0245669.1"/>
    <property type="molecule type" value="Genomic_DNA"/>
</dbReference>
<dbReference type="PANTHER" id="PTHR43214">
    <property type="entry name" value="TWO-COMPONENT RESPONSE REGULATOR"/>
    <property type="match status" value="1"/>
</dbReference>
<keyword evidence="5" id="KW-1185">Reference proteome</keyword>
<dbReference type="Proteomes" id="UP000538929">
    <property type="component" value="Unassembled WGS sequence"/>
</dbReference>
<dbReference type="InterPro" id="IPR039420">
    <property type="entry name" value="WalR-like"/>
</dbReference>
<feature type="compositionally biased region" description="Low complexity" evidence="2">
    <location>
        <begin position="337"/>
        <end position="346"/>
    </location>
</feature>
<feature type="compositionally biased region" description="Low complexity" evidence="2">
    <location>
        <begin position="73"/>
        <end position="89"/>
    </location>
</feature>
<evidence type="ECO:0000313" key="5">
    <source>
        <dbReference type="Proteomes" id="UP000538929"/>
    </source>
</evidence>
<gene>
    <name evidence="4" type="ORF">FNQ90_16560</name>
</gene>
<keyword evidence="1" id="KW-0238">DNA-binding</keyword>
<dbReference type="PROSITE" id="PS50043">
    <property type="entry name" value="HTH_LUXR_2"/>
    <property type="match status" value="1"/>
</dbReference>
<dbReference type="PRINTS" id="PR00038">
    <property type="entry name" value="HTHLUXR"/>
</dbReference>
<dbReference type="InterPro" id="IPR041664">
    <property type="entry name" value="AAA_16"/>
</dbReference>
<dbReference type="PANTHER" id="PTHR43214:SF42">
    <property type="entry name" value="TRANSCRIPTIONAL REGULATORY PROTEIN DESR"/>
    <property type="match status" value="1"/>
</dbReference>
<dbReference type="InterPro" id="IPR000792">
    <property type="entry name" value="Tscrpt_reg_LuxR_C"/>
</dbReference>
<reference evidence="5" key="1">
    <citation type="submission" date="2019-10" db="EMBL/GenBank/DDBJ databases">
        <title>Streptomyces sp. nov., a novel actinobacterium isolated from alkaline environment.</title>
        <authorList>
            <person name="Golinska P."/>
        </authorList>
    </citation>
    <scope>NUCLEOTIDE SEQUENCE [LARGE SCALE GENOMIC DNA]</scope>
    <source>
        <strain evidence="5">DSM 42118</strain>
    </source>
</reference>
<protein>
    <submittedName>
        <fullName evidence="4">AAA family ATPase</fullName>
    </submittedName>
</protein>
<dbReference type="AlphaFoldDB" id="A0A7W3TF32"/>
<dbReference type="InterPro" id="IPR036388">
    <property type="entry name" value="WH-like_DNA-bd_sf"/>
</dbReference>
<proteinExistence type="predicted"/>
<dbReference type="SUPFAM" id="SSF46894">
    <property type="entry name" value="C-terminal effector domain of the bipartite response regulators"/>
    <property type="match status" value="1"/>
</dbReference>
<dbReference type="GO" id="GO:0003677">
    <property type="term" value="F:DNA binding"/>
    <property type="evidence" value="ECO:0007669"/>
    <property type="project" value="UniProtKB-KW"/>
</dbReference>
<dbReference type="SMART" id="SM00421">
    <property type="entry name" value="HTH_LUXR"/>
    <property type="match status" value="1"/>
</dbReference>
<evidence type="ECO:0000256" key="1">
    <source>
        <dbReference type="ARBA" id="ARBA00023125"/>
    </source>
</evidence>
<accession>A0A7W3TF32</accession>
<dbReference type="Pfam" id="PF13191">
    <property type="entry name" value="AAA_16"/>
    <property type="match status" value="1"/>
</dbReference>
<evidence type="ECO:0000259" key="3">
    <source>
        <dbReference type="PROSITE" id="PS50043"/>
    </source>
</evidence>
<sequence>MDSPSTSSFPSRSRTDTAVRALLDRARAGHGGALLVRAETGMGVSAVLERAASAFAAPPVRGRGRWPAPPSAPGGSVASRPAAPPGAGRLSTVPVEFPEPVVRLRGVRAETGMPLAGLHALATRLAGPGAARELLGSSRPGDAPPATVPVLGDAVLLLLQERTRAGGPVLCCVDDVQWVDPVSREVLGFVARRLGAGMPVALVMGLTGIGPGSPPDGLLGGVPEEVLLPLADAEVETLLDRSLPEGADPAVREALAHGAAGNPGLLADLLERLSSARLTGVDPLPRPLPVDGPRLRRTEQAIRSLPHPTRELLVFVAAACEVRGEAEIGVVLRAAGPAAGSTGPGSDHPEEGGAGGAGSGAYPAAPAEAAGVLRREGDRWRPGGPLVWRAVRRVASPRQVREAHRALAGALHGAVDPLPRLRHLAAAADGPDPDLAARLAAEVEAEGAAAVRPPGESADALLCAAELVTDPDIRAGLLTAAAEHTWAAGRPQTARTLLERARVLPAGDVTRGRAALVLGTLQRECGVITDARESLTQAARLLGPHDPDRAGDALRIAAEAAWVAGTGSPVSPLAGAGDGSPGPRDDYGAGMAALLESGLAAGTAPLRRVLERARRSEHSADLLRAAVVAMLLGENDLAYACASRGLAVARLRGERVLEPHALELLAYAELRCGRQGRAAAHAREGLRSALRTGQRNSAAHHHAALAMAAAIDGDPERCARHAADAEQDAGAHGLGIAATMAEWALARCDLALNRPRQAALRLGALLRNGSGRGHFALRTLALPCFIEASVLAGRPEHARPALSHLATWAAATADPQAVPQLLRCRALCAPPETAPQAFAGALEAHRGADNAFERSRTQLLHGMALRRGRRPRDAREVLRDAVIGFEQCGAGAWAERARGELRATGESDHPAGGPAPKVLGALTPQQLRVARHVAEGATNREVAVRLSVSPRTVDHHLRNVFSALGIRSRVELTRLLVDAPETPGPR</sequence>
<feature type="region of interest" description="Disordered" evidence="2">
    <location>
        <begin position="337"/>
        <end position="363"/>
    </location>
</feature>
<evidence type="ECO:0000313" key="4">
    <source>
        <dbReference type="EMBL" id="MBB0245669.1"/>
    </source>
</evidence>
<dbReference type="InterPro" id="IPR016032">
    <property type="entry name" value="Sig_transdc_resp-reg_C-effctor"/>
</dbReference>
<comment type="caution">
    <text evidence="4">The sequence shown here is derived from an EMBL/GenBank/DDBJ whole genome shotgun (WGS) entry which is preliminary data.</text>
</comment>
<dbReference type="CDD" id="cd06170">
    <property type="entry name" value="LuxR_C_like"/>
    <property type="match status" value="1"/>
</dbReference>
<feature type="domain" description="HTH luxR-type" evidence="3">
    <location>
        <begin position="915"/>
        <end position="980"/>
    </location>
</feature>
<dbReference type="Pfam" id="PF00196">
    <property type="entry name" value="GerE"/>
    <property type="match status" value="1"/>
</dbReference>
<dbReference type="RefSeq" id="WP_182607123.1">
    <property type="nucleotide sequence ID" value="NZ_VKHT01000565.1"/>
</dbReference>
<evidence type="ECO:0000256" key="2">
    <source>
        <dbReference type="SAM" id="MobiDB-lite"/>
    </source>
</evidence>
<dbReference type="Gene3D" id="1.10.10.10">
    <property type="entry name" value="Winged helix-like DNA-binding domain superfamily/Winged helix DNA-binding domain"/>
    <property type="match status" value="1"/>
</dbReference>
<organism evidence="4 5">
    <name type="scientific">Streptomyces alkaliphilus</name>
    <dbReference type="NCBI Taxonomy" id="1472722"/>
    <lineage>
        <taxon>Bacteria</taxon>
        <taxon>Bacillati</taxon>
        <taxon>Actinomycetota</taxon>
        <taxon>Actinomycetes</taxon>
        <taxon>Kitasatosporales</taxon>
        <taxon>Streptomycetaceae</taxon>
        <taxon>Streptomyces</taxon>
    </lineage>
</organism>